<reference evidence="1 2" key="1">
    <citation type="journal article" date="2024" name="Plant Biotechnol. J.">
        <title>Genome and CRISPR/Cas9 system of a widespread forest tree (Populus alba) in the world.</title>
        <authorList>
            <person name="Liu Y.J."/>
            <person name="Jiang P.F."/>
            <person name="Han X.M."/>
            <person name="Li X.Y."/>
            <person name="Wang H.M."/>
            <person name="Wang Y.J."/>
            <person name="Wang X.X."/>
            <person name="Zeng Q.Y."/>
        </authorList>
    </citation>
    <scope>NUCLEOTIDE SEQUENCE [LARGE SCALE GENOMIC DNA]</scope>
    <source>
        <strain evidence="2">cv. PAL-ZL1</strain>
    </source>
</reference>
<sequence>MYLIKRIPTPILQNKSPYEILFKSSPSYSHLRVFGCLCYASTLLRNRHKFDPRAKPCIFLGYPLGMKGYKLYDLHLNSLFVSRNVVFHENVFPFALRHPTSHTAFALPLPIPIPDSAITSLDPLHINSLPLNNITTSPSSSSNINCPTEHDTPSATELTPQPNRKSSRVKHTPGYLHDYYCNLHFRSCTFVYSFRYFLSFFFSSFL</sequence>
<gene>
    <name evidence="1" type="ORF">D5086_029082</name>
</gene>
<name>A0ACC4ASL1_POPAL</name>
<dbReference type="EMBL" id="RCHU02000016">
    <property type="protein sequence ID" value="KAL3569192.1"/>
    <property type="molecule type" value="Genomic_DNA"/>
</dbReference>
<comment type="caution">
    <text evidence="1">The sequence shown here is derived from an EMBL/GenBank/DDBJ whole genome shotgun (WGS) entry which is preliminary data.</text>
</comment>
<protein>
    <submittedName>
        <fullName evidence="1">Uncharacterized protein</fullName>
    </submittedName>
</protein>
<organism evidence="1 2">
    <name type="scientific">Populus alba</name>
    <name type="common">White poplar</name>
    <dbReference type="NCBI Taxonomy" id="43335"/>
    <lineage>
        <taxon>Eukaryota</taxon>
        <taxon>Viridiplantae</taxon>
        <taxon>Streptophyta</taxon>
        <taxon>Embryophyta</taxon>
        <taxon>Tracheophyta</taxon>
        <taxon>Spermatophyta</taxon>
        <taxon>Magnoliopsida</taxon>
        <taxon>eudicotyledons</taxon>
        <taxon>Gunneridae</taxon>
        <taxon>Pentapetalae</taxon>
        <taxon>rosids</taxon>
        <taxon>fabids</taxon>
        <taxon>Malpighiales</taxon>
        <taxon>Salicaceae</taxon>
        <taxon>Saliceae</taxon>
        <taxon>Populus</taxon>
    </lineage>
</organism>
<keyword evidence="2" id="KW-1185">Reference proteome</keyword>
<dbReference type="Proteomes" id="UP000309997">
    <property type="component" value="Unassembled WGS sequence"/>
</dbReference>
<accession>A0ACC4ASL1</accession>
<evidence type="ECO:0000313" key="1">
    <source>
        <dbReference type="EMBL" id="KAL3569192.1"/>
    </source>
</evidence>
<proteinExistence type="predicted"/>
<evidence type="ECO:0000313" key="2">
    <source>
        <dbReference type="Proteomes" id="UP000309997"/>
    </source>
</evidence>